<reference evidence="2" key="1">
    <citation type="submission" date="2020-05" db="EMBL/GenBank/DDBJ databases">
        <authorList>
            <person name="Chiriac C."/>
            <person name="Salcher M."/>
            <person name="Ghai R."/>
            <person name="Kavagutti S V."/>
        </authorList>
    </citation>
    <scope>NUCLEOTIDE SEQUENCE</scope>
</reference>
<gene>
    <name evidence="2" type="ORF">UFOVP181_246</name>
    <name evidence="1" type="ORF">UFOVP57_393</name>
</gene>
<dbReference type="EMBL" id="LR796187">
    <property type="protein sequence ID" value="CAB4125992.1"/>
    <property type="molecule type" value="Genomic_DNA"/>
</dbReference>
<dbReference type="EMBL" id="LR798231">
    <property type="protein sequence ID" value="CAB5208919.1"/>
    <property type="molecule type" value="Genomic_DNA"/>
</dbReference>
<name>A0A6J7WH20_9CAUD</name>
<proteinExistence type="predicted"/>
<protein>
    <submittedName>
        <fullName evidence="2">Uncharacterized protein</fullName>
    </submittedName>
</protein>
<organism evidence="2">
    <name type="scientific">uncultured Caudovirales phage</name>
    <dbReference type="NCBI Taxonomy" id="2100421"/>
    <lineage>
        <taxon>Viruses</taxon>
        <taxon>Duplodnaviria</taxon>
        <taxon>Heunggongvirae</taxon>
        <taxon>Uroviricota</taxon>
        <taxon>Caudoviricetes</taxon>
        <taxon>Peduoviridae</taxon>
        <taxon>Maltschvirus</taxon>
        <taxon>Maltschvirus maltsch</taxon>
    </lineage>
</organism>
<sequence>MTTLQSIIDSIDPLFPVAGVDNDSQGFRDNFNYIKDALTTENANVTALQSNVVLTANLINGDPVDNDLQGSTINNGFFNNFHSVAHVSSAIGSTNVDITAGNIQEFTLTTNSSFTFRNWPVSGKYATVRLHFVSNGTGDYTVDFANENGGTVVLESSFPSTLTVTTTGTHHVVEAWCYTGSTNKVVYARYLGEF</sequence>
<evidence type="ECO:0000313" key="1">
    <source>
        <dbReference type="EMBL" id="CAB4125992.1"/>
    </source>
</evidence>
<accession>A0A6J7WH20</accession>
<evidence type="ECO:0000313" key="2">
    <source>
        <dbReference type="EMBL" id="CAB5208919.1"/>
    </source>
</evidence>